<dbReference type="Gene3D" id="2.60.120.10">
    <property type="entry name" value="Jelly Rolls"/>
    <property type="match status" value="1"/>
</dbReference>
<evidence type="ECO:0000256" key="5">
    <source>
        <dbReference type="PIRSR" id="PIRSR600888-1"/>
    </source>
</evidence>
<reference evidence="8 9" key="1">
    <citation type="submission" date="2013-02" db="EMBL/GenBank/DDBJ databases">
        <title>A novel strain isolated from Lonar lake, Maharashtra, India.</title>
        <authorList>
            <person name="Singh A."/>
        </authorList>
    </citation>
    <scope>NUCLEOTIDE SEQUENCE [LARGE SCALE GENOMIC DNA]</scope>
    <source>
        <strain evidence="8 9">AK24</strain>
    </source>
</reference>
<sequence>MNFEETTLKGAFIIEPRRLFDERGFFTRTFCRKELEAHGLISEVAQANMSFTKKTGTFRGMHYQIAPYQETKLVQCTQGAIFDVIIDLRPDSPTYKKWIGVELSAANGRMLFVPKDFAHGFITLEDNTSVNYLVSQFYTPASERGIKWDDPQFGIQLPIPISVISEKDQSHSFYQL</sequence>
<dbReference type="PATRIC" id="fig|1288963.3.peg.2981"/>
<protein>
    <recommendedName>
        <fullName evidence="4 7">dTDP-4-dehydrorhamnose 3,5-epimerase</fullName>
        <ecNumber evidence="3 7">5.1.3.13</ecNumber>
    </recommendedName>
    <alternativeName>
        <fullName evidence="7">Thymidine diphospho-4-keto-rhamnose 3,5-epimerase</fullName>
    </alternativeName>
</protein>
<comment type="subunit">
    <text evidence="7">Homodimer.</text>
</comment>
<proteinExistence type="inferred from homology"/>
<dbReference type="PANTHER" id="PTHR21047">
    <property type="entry name" value="DTDP-6-DEOXY-D-GLUCOSE-3,5 EPIMERASE"/>
    <property type="match status" value="1"/>
</dbReference>
<dbReference type="UniPathway" id="UPA00124"/>
<dbReference type="OrthoDB" id="9800680at2"/>
<accession>R7ZQZ7</accession>
<organism evidence="8 9">
    <name type="scientific">Lunatimonas lonarensis</name>
    <dbReference type="NCBI Taxonomy" id="1232681"/>
    <lineage>
        <taxon>Bacteria</taxon>
        <taxon>Pseudomonadati</taxon>
        <taxon>Bacteroidota</taxon>
        <taxon>Cytophagia</taxon>
        <taxon>Cytophagales</taxon>
        <taxon>Cyclobacteriaceae</taxon>
    </lineage>
</organism>
<feature type="active site" description="Proton acceptor" evidence="5">
    <location>
        <position position="62"/>
    </location>
</feature>
<evidence type="ECO:0000256" key="6">
    <source>
        <dbReference type="PIRSR" id="PIRSR600888-3"/>
    </source>
</evidence>
<keyword evidence="7 8" id="KW-0413">Isomerase</keyword>
<dbReference type="RefSeq" id="WP_010855124.1">
    <property type="nucleotide sequence ID" value="NZ_AQHR01000085.1"/>
</dbReference>
<dbReference type="SUPFAM" id="SSF51182">
    <property type="entry name" value="RmlC-like cupins"/>
    <property type="match status" value="1"/>
</dbReference>
<evidence type="ECO:0000256" key="3">
    <source>
        <dbReference type="ARBA" id="ARBA00012098"/>
    </source>
</evidence>
<dbReference type="PANTHER" id="PTHR21047:SF2">
    <property type="entry name" value="THYMIDINE DIPHOSPHO-4-KETO-RHAMNOSE 3,5-EPIMERASE"/>
    <property type="match status" value="1"/>
</dbReference>
<dbReference type="Proteomes" id="UP000013909">
    <property type="component" value="Unassembled WGS sequence"/>
</dbReference>
<dbReference type="CDD" id="cd00438">
    <property type="entry name" value="cupin_RmlC"/>
    <property type="match status" value="1"/>
</dbReference>
<dbReference type="NCBIfam" id="TIGR01221">
    <property type="entry name" value="rmlC"/>
    <property type="match status" value="1"/>
</dbReference>
<feature type="site" description="Participates in a stacking interaction with the thymidine ring of dTDP-4-oxo-6-deoxyglucose" evidence="6">
    <location>
        <position position="138"/>
    </location>
</feature>
<evidence type="ECO:0000313" key="8">
    <source>
        <dbReference type="EMBL" id="EON76540.1"/>
    </source>
</evidence>
<comment type="catalytic activity">
    <reaction evidence="1 7">
        <text>dTDP-4-dehydro-6-deoxy-alpha-D-glucose = dTDP-4-dehydro-beta-L-rhamnose</text>
        <dbReference type="Rhea" id="RHEA:16969"/>
        <dbReference type="ChEBI" id="CHEBI:57649"/>
        <dbReference type="ChEBI" id="CHEBI:62830"/>
        <dbReference type="EC" id="5.1.3.13"/>
    </reaction>
</comment>
<evidence type="ECO:0000256" key="4">
    <source>
        <dbReference type="ARBA" id="ARBA00019595"/>
    </source>
</evidence>
<evidence type="ECO:0000313" key="9">
    <source>
        <dbReference type="Proteomes" id="UP000013909"/>
    </source>
</evidence>
<dbReference type="EC" id="5.1.3.13" evidence="3 7"/>
<dbReference type="GO" id="GO:0005829">
    <property type="term" value="C:cytosol"/>
    <property type="evidence" value="ECO:0007669"/>
    <property type="project" value="TreeGrafter"/>
</dbReference>
<dbReference type="Pfam" id="PF00908">
    <property type="entry name" value="dTDP_sugar_isom"/>
    <property type="match status" value="1"/>
</dbReference>
<dbReference type="EMBL" id="AQHR01000085">
    <property type="protein sequence ID" value="EON76540.1"/>
    <property type="molecule type" value="Genomic_DNA"/>
</dbReference>
<keyword evidence="9" id="KW-1185">Reference proteome</keyword>
<evidence type="ECO:0000256" key="7">
    <source>
        <dbReference type="RuleBase" id="RU364069"/>
    </source>
</evidence>
<name>R7ZQZ7_9BACT</name>
<dbReference type="GO" id="GO:0000271">
    <property type="term" value="P:polysaccharide biosynthetic process"/>
    <property type="evidence" value="ECO:0007669"/>
    <property type="project" value="TreeGrafter"/>
</dbReference>
<gene>
    <name evidence="8" type="ORF">ADIS_2990</name>
</gene>
<comment type="pathway">
    <text evidence="7">Carbohydrate biosynthesis; dTDP-L-rhamnose biosynthesis.</text>
</comment>
<evidence type="ECO:0000256" key="2">
    <source>
        <dbReference type="ARBA" id="ARBA00001997"/>
    </source>
</evidence>
<dbReference type="AlphaFoldDB" id="R7ZQZ7"/>
<comment type="similarity">
    <text evidence="7">Belongs to the dTDP-4-dehydrorhamnose 3,5-epimerase family.</text>
</comment>
<dbReference type="STRING" id="1232681.ADIS_2990"/>
<evidence type="ECO:0000256" key="1">
    <source>
        <dbReference type="ARBA" id="ARBA00001298"/>
    </source>
</evidence>
<dbReference type="GO" id="GO:0019305">
    <property type="term" value="P:dTDP-rhamnose biosynthetic process"/>
    <property type="evidence" value="ECO:0007669"/>
    <property type="project" value="UniProtKB-UniRule"/>
</dbReference>
<dbReference type="InterPro" id="IPR000888">
    <property type="entry name" value="RmlC-like"/>
</dbReference>
<comment type="function">
    <text evidence="2 7">Catalyzes the epimerization of the C3' and C5'positions of dTDP-6-deoxy-D-xylo-4-hexulose, forming dTDP-6-deoxy-L-lyxo-4-hexulose.</text>
</comment>
<dbReference type="GO" id="GO:0008830">
    <property type="term" value="F:dTDP-4-dehydrorhamnose 3,5-epimerase activity"/>
    <property type="evidence" value="ECO:0007669"/>
    <property type="project" value="UniProtKB-UniRule"/>
</dbReference>
<dbReference type="InterPro" id="IPR011051">
    <property type="entry name" value="RmlC_Cupin_sf"/>
</dbReference>
<comment type="caution">
    <text evidence="8">The sequence shown here is derived from an EMBL/GenBank/DDBJ whole genome shotgun (WGS) entry which is preliminary data.</text>
</comment>
<dbReference type="InterPro" id="IPR014710">
    <property type="entry name" value="RmlC-like_jellyroll"/>
</dbReference>
<feature type="active site" description="Proton donor" evidence="5">
    <location>
        <position position="132"/>
    </location>
</feature>